<accession>X0RFK6</accession>
<comment type="caution">
    <text evidence="1">The sequence shown here is derived from an EMBL/GenBank/DDBJ whole genome shotgun (WGS) entry which is preliminary data.</text>
</comment>
<reference evidence="1" key="1">
    <citation type="journal article" date="2014" name="Front. Microbiol.">
        <title>High frequency of phylogenetically diverse reductive dehalogenase-homologous genes in deep subseafloor sedimentary metagenomes.</title>
        <authorList>
            <person name="Kawai M."/>
            <person name="Futagami T."/>
            <person name="Toyoda A."/>
            <person name="Takaki Y."/>
            <person name="Nishi S."/>
            <person name="Hori S."/>
            <person name="Arai W."/>
            <person name="Tsubouchi T."/>
            <person name="Morono Y."/>
            <person name="Uchiyama I."/>
            <person name="Ito T."/>
            <person name="Fujiyama A."/>
            <person name="Inagaki F."/>
            <person name="Takami H."/>
        </authorList>
    </citation>
    <scope>NUCLEOTIDE SEQUENCE</scope>
    <source>
        <strain evidence="1">Expedition CK06-06</strain>
    </source>
</reference>
<dbReference type="EMBL" id="BARS01007610">
    <property type="protein sequence ID" value="GAF67699.1"/>
    <property type="molecule type" value="Genomic_DNA"/>
</dbReference>
<sequence length="123" mass="14050">EERAKWNSYIKDLIGFNPRNLLTKDEGVIKATSAATKVKVRAGPFGREYEGRTWVLPEIKGAWRAYFGFAPVVSERQKKILQSGWPGICGKLGSKLKFFEIPQKIFSEGFSGNEFYHKDVGWY</sequence>
<evidence type="ECO:0000313" key="1">
    <source>
        <dbReference type="EMBL" id="GAF67699.1"/>
    </source>
</evidence>
<name>X0RFK6_9ZZZZ</name>
<protein>
    <submittedName>
        <fullName evidence="1">Uncharacterized protein</fullName>
    </submittedName>
</protein>
<dbReference type="AlphaFoldDB" id="X0RFK6"/>
<gene>
    <name evidence="1" type="ORF">S01H1_14617</name>
</gene>
<feature type="non-terminal residue" evidence="1">
    <location>
        <position position="1"/>
    </location>
</feature>
<organism evidence="1">
    <name type="scientific">marine sediment metagenome</name>
    <dbReference type="NCBI Taxonomy" id="412755"/>
    <lineage>
        <taxon>unclassified sequences</taxon>
        <taxon>metagenomes</taxon>
        <taxon>ecological metagenomes</taxon>
    </lineage>
</organism>
<proteinExistence type="predicted"/>